<evidence type="ECO:0000259" key="1">
    <source>
        <dbReference type="PROSITE" id="PS50191"/>
    </source>
</evidence>
<dbReference type="InterPro" id="IPR001251">
    <property type="entry name" value="CRAL-TRIO_dom"/>
</dbReference>
<dbReference type="AlphaFoldDB" id="A0A367L571"/>
<dbReference type="InterPro" id="IPR011074">
    <property type="entry name" value="CRAL/TRIO_N_dom"/>
</dbReference>
<gene>
    <name evidence="2" type="ORF">L249_3906</name>
</gene>
<dbReference type="EMBL" id="LKCN02000014">
    <property type="protein sequence ID" value="RCI09575.1"/>
    <property type="molecule type" value="Genomic_DNA"/>
</dbReference>
<dbReference type="PANTHER" id="PTHR45657:SF20">
    <property type="entry name" value="CRAL_TRIO DOMAIN PROTEIN (AFU_ORTHOLOGUE AFUA_5G00680)"/>
    <property type="match status" value="1"/>
</dbReference>
<dbReference type="Pfam" id="PF00650">
    <property type="entry name" value="CRAL_TRIO"/>
    <property type="match status" value="1"/>
</dbReference>
<organism evidence="2 3">
    <name type="scientific">Ophiocordyceps polyrhachis-furcata BCC 54312</name>
    <dbReference type="NCBI Taxonomy" id="1330021"/>
    <lineage>
        <taxon>Eukaryota</taxon>
        <taxon>Fungi</taxon>
        <taxon>Dikarya</taxon>
        <taxon>Ascomycota</taxon>
        <taxon>Pezizomycotina</taxon>
        <taxon>Sordariomycetes</taxon>
        <taxon>Hypocreomycetidae</taxon>
        <taxon>Hypocreales</taxon>
        <taxon>Ophiocordycipitaceae</taxon>
        <taxon>Ophiocordyceps</taxon>
    </lineage>
</organism>
<dbReference type="InterPro" id="IPR036273">
    <property type="entry name" value="CRAL/TRIO_N_dom_sf"/>
</dbReference>
<name>A0A367L571_9HYPO</name>
<dbReference type="Gene3D" id="1.10.8.20">
    <property type="entry name" value="N-terminal domain of phosphatidylinositol transfer protein sec14p"/>
    <property type="match status" value="1"/>
</dbReference>
<keyword evidence="3" id="KW-1185">Reference proteome</keyword>
<dbReference type="PROSITE" id="PS50191">
    <property type="entry name" value="CRAL_TRIO"/>
    <property type="match status" value="1"/>
</dbReference>
<comment type="caution">
    <text evidence="2">The sequence shown here is derived from an EMBL/GenBank/DDBJ whole genome shotgun (WGS) entry which is preliminary data.</text>
</comment>
<dbReference type="InterPro" id="IPR036865">
    <property type="entry name" value="CRAL-TRIO_dom_sf"/>
</dbReference>
<dbReference type="SUPFAM" id="SSF46938">
    <property type="entry name" value="CRAL/TRIO N-terminal domain"/>
    <property type="match status" value="1"/>
</dbReference>
<dbReference type="Pfam" id="PF03765">
    <property type="entry name" value="CRAL_TRIO_N"/>
    <property type="match status" value="1"/>
</dbReference>
<dbReference type="Gene3D" id="3.40.525.10">
    <property type="entry name" value="CRAL-TRIO lipid binding domain"/>
    <property type="match status" value="1"/>
</dbReference>
<dbReference type="CDD" id="cd00170">
    <property type="entry name" value="SEC14"/>
    <property type="match status" value="1"/>
</dbReference>
<evidence type="ECO:0000313" key="2">
    <source>
        <dbReference type="EMBL" id="RCI09575.1"/>
    </source>
</evidence>
<reference evidence="2 3" key="1">
    <citation type="journal article" date="2015" name="BMC Genomics">
        <title>Insights from the genome of Ophiocordyceps polyrhachis-furcata to pathogenicity and host specificity in insect fungi.</title>
        <authorList>
            <person name="Wichadakul D."/>
            <person name="Kobmoo N."/>
            <person name="Ingsriswang S."/>
            <person name="Tangphatsornruang S."/>
            <person name="Chantasingh D."/>
            <person name="Luangsa-ard J.J."/>
            <person name="Eurwilaichitr L."/>
        </authorList>
    </citation>
    <scope>NUCLEOTIDE SEQUENCE [LARGE SCALE GENOMIC DNA]</scope>
    <source>
        <strain evidence="2 3">BCC 54312</strain>
    </source>
</reference>
<evidence type="ECO:0000313" key="3">
    <source>
        <dbReference type="Proteomes" id="UP000253664"/>
    </source>
</evidence>
<dbReference type="OrthoDB" id="30289at2759"/>
<dbReference type="PANTHER" id="PTHR45657">
    <property type="entry name" value="CRAL-TRIO DOMAIN-CONTAINING PROTEIN YKL091C-RELATED"/>
    <property type="match status" value="1"/>
</dbReference>
<dbReference type="InterPro" id="IPR051026">
    <property type="entry name" value="PI/PC_transfer"/>
</dbReference>
<proteinExistence type="predicted"/>
<dbReference type="SMART" id="SM01100">
    <property type="entry name" value="CRAL_TRIO_N"/>
    <property type="match status" value="1"/>
</dbReference>
<dbReference type="SMART" id="SM00516">
    <property type="entry name" value="SEC14"/>
    <property type="match status" value="1"/>
</dbReference>
<feature type="domain" description="CRAL-TRIO" evidence="1">
    <location>
        <begin position="102"/>
        <end position="287"/>
    </location>
</feature>
<sequence length="381" mass="42303">MTKHGDNNNLVPDYPQGHVGHLDPEQEQALVQFRSLIKQQGLRITDEGTLLRFLRARRWNPEHALDQLTRSLNWLSTVDIEGVRSTLDMEQWKQSCSSVPFWTGRRDRRGQPIIFVEAGAIDPTAWSEDGQPQAIRDHVAATKSEDDTLSASMLTTALHIDMLFRVFAPMCSNTKDRLHPDVPVTMATIIADISGLSLRKFWSIKNHVFCLLTSISVLFPETASRIFMICAPASVGIMWNWIKSWLDPVTASKVVILKSREVKDGLTDFIHPSSIPVKYGGTFDGDWASGIALDESLQSVVDWEPGFASLPTGPLSLEKVDDRLVCYTTGSSKGNPRRKKVFTMPNYVQAESSDEDSVELSPMDEKAGVDCTQSLVASAAA</sequence>
<dbReference type="STRING" id="1330021.A0A367L571"/>
<protein>
    <recommendedName>
        <fullName evidence="1">CRAL-TRIO domain-containing protein</fullName>
    </recommendedName>
</protein>
<dbReference type="SUPFAM" id="SSF52087">
    <property type="entry name" value="CRAL/TRIO domain"/>
    <property type="match status" value="1"/>
</dbReference>
<accession>A0A367L571</accession>
<dbReference type="Proteomes" id="UP000253664">
    <property type="component" value="Unassembled WGS sequence"/>
</dbReference>